<keyword evidence="6" id="KW-0614">Plasmid</keyword>
<evidence type="ECO:0000313" key="6">
    <source>
        <dbReference type="EMBL" id="ABZ74222.1"/>
    </source>
</evidence>
<proteinExistence type="predicted"/>
<keyword evidence="3" id="KW-0804">Transcription</keyword>
<dbReference type="HOGENOM" id="CLU_069356_28_1_5"/>
<evidence type="ECO:0000259" key="5">
    <source>
        <dbReference type="PROSITE" id="PS50977"/>
    </source>
</evidence>
<evidence type="ECO:0000256" key="1">
    <source>
        <dbReference type="ARBA" id="ARBA00023015"/>
    </source>
</evidence>
<organism evidence="6">
    <name type="scientific">Caulobacter sp. (strain K31)</name>
    <dbReference type="NCBI Taxonomy" id="366602"/>
    <lineage>
        <taxon>Bacteria</taxon>
        <taxon>Pseudomonadati</taxon>
        <taxon>Pseudomonadota</taxon>
        <taxon>Alphaproteobacteria</taxon>
        <taxon>Caulobacterales</taxon>
        <taxon>Caulobacteraceae</taxon>
        <taxon>Caulobacter</taxon>
    </lineage>
</organism>
<dbReference type="Gene3D" id="1.10.357.10">
    <property type="entry name" value="Tetracycline Repressor, domain 2"/>
    <property type="match status" value="1"/>
</dbReference>
<evidence type="ECO:0000256" key="3">
    <source>
        <dbReference type="ARBA" id="ARBA00023163"/>
    </source>
</evidence>
<accession>B0T947</accession>
<keyword evidence="2 4" id="KW-0238">DNA-binding</keyword>
<dbReference type="InterPro" id="IPR009057">
    <property type="entry name" value="Homeodomain-like_sf"/>
</dbReference>
<dbReference type="KEGG" id="cak:Caul_5102"/>
<dbReference type="Gene3D" id="1.10.10.60">
    <property type="entry name" value="Homeodomain-like"/>
    <property type="match status" value="1"/>
</dbReference>
<reference evidence="6" key="1">
    <citation type="submission" date="2008-01" db="EMBL/GenBank/DDBJ databases">
        <title>Complete sequence of plasmid1 pCAUL01 of Caulobacter sp. K31.</title>
        <authorList>
            <consortium name="US DOE Joint Genome Institute"/>
            <person name="Copeland A."/>
            <person name="Lucas S."/>
            <person name="Lapidus A."/>
            <person name="Barry K."/>
            <person name="Glavina del Rio T."/>
            <person name="Dalin E."/>
            <person name="Tice H."/>
            <person name="Pitluck S."/>
            <person name="Bruce D."/>
            <person name="Goodwin L."/>
            <person name="Thompson L.S."/>
            <person name="Brettin T."/>
            <person name="Detter J.C."/>
            <person name="Han C."/>
            <person name="Schmutz J."/>
            <person name="Larimer F."/>
            <person name="Land M."/>
            <person name="Hauser L."/>
            <person name="Kyrpides N."/>
            <person name="Kim E."/>
            <person name="Stephens C."/>
            <person name="Richardson P."/>
        </authorList>
    </citation>
    <scope>NUCLEOTIDE SEQUENCE [LARGE SCALE GENOMIC DNA]</scope>
    <source>
        <plasmid evidence="6">K31</plasmid>
        <plasmid evidence="6">pCAUL01</plasmid>
    </source>
</reference>
<name>B0T947_CAUSK</name>
<evidence type="ECO:0000256" key="4">
    <source>
        <dbReference type="PROSITE-ProRule" id="PRU00335"/>
    </source>
</evidence>
<dbReference type="SUPFAM" id="SSF48498">
    <property type="entry name" value="Tetracyclin repressor-like, C-terminal domain"/>
    <property type="match status" value="1"/>
</dbReference>
<dbReference type="Pfam" id="PF16925">
    <property type="entry name" value="TetR_C_13"/>
    <property type="match status" value="1"/>
</dbReference>
<dbReference type="AlphaFoldDB" id="B0T947"/>
<protein>
    <submittedName>
        <fullName evidence="6">Transcriptional regulator, TetR family</fullName>
    </submittedName>
</protein>
<dbReference type="PANTHER" id="PTHR47506:SF6">
    <property type="entry name" value="HTH-TYPE TRANSCRIPTIONAL REPRESSOR NEMR"/>
    <property type="match status" value="1"/>
</dbReference>
<dbReference type="Pfam" id="PF00440">
    <property type="entry name" value="TetR_N"/>
    <property type="match status" value="1"/>
</dbReference>
<feature type="domain" description="HTH tetR-type" evidence="5">
    <location>
        <begin position="7"/>
        <end position="67"/>
    </location>
</feature>
<evidence type="ECO:0000256" key="2">
    <source>
        <dbReference type="ARBA" id="ARBA00023125"/>
    </source>
</evidence>
<sequence>MGMRGRVSSRGKLIAAASARFRVGGYKATSVPEIVAAAGVPDAAFDLHFQTKERLAVEVLNAYWASLGLETLLDRTRAPAARLRNHFRSVAIMHRARGVEQGCVMGVLLQEADDDTPLMRKNLTDGVARWTNLVADAIRDGQAEGGVDVGLDAPAAARFLVSAWGGVAQRMKLTRDDTAMNDFFSLAIPRVLGLSPAAQSEAP</sequence>
<dbReference type="InterPro" id="IPR011075">
    <property type="entry name" value="TetR_C"/>
</dbReference>
<dbReference type="InterPro" id="IPR001647">
    <property type="entry name" value="HTH_TetR"/>
</dbReference>
<gene>
    <name evidence="6" type="ordered locus">Caul_5102</name>
</gene>
<dbReference type="PROSITE" id="PS50977">
    <property type="entry name" value="HTH_TETR_2"/>
    <property type="match status" value="1"/>
</dbReference>
<dbReference type="PANTHER" id="PTHR47506">
    <property type="entry name" value="TRANSCRIPTIONAL REGULATORY PROTEIN"/>
    <property type="match status" value="1"/>
</dbReference>
<geneLocation type="plasmid" evidence="6">
    <name>pCAUL01</name>
</geneLocation>
<dbReference type="SUPFAM" id="SSF46689">
    <property type="entry name" value="Homeodomain-like"/>
    <property type="match status" value="1"/>
</dbReference>
<feature type="DNA-binding region" description="H-T-H motif" evidence="4">
    <location>
        <begin position="30"/>
        <end position="49"/>
    </location>
</feature>
<dbReference type="EMBL" id="CP000928">
    <property type="protein sequence ID" value="ABZ74222.1"/>
    <property type="molecule type" value="Genomic_DNA"/>
</dbReference>
<dbReference type="GO" id="GO:0003677">
    <property type="term" value="F:DNA binding"/>
    <property type="evidence" value="ECO:0007669"/>
    <property type="project" value="UniProtKB-UniRule"/>
</dbReference>
<dbReference type="InterPro" id="IPR036271">
    <property type="entry name" value="Tet_transcr_reg_TetR-rel_C_sf"/>
</dbReference>
<keyword evidence="1" id="KW-0805">Transcription regulation</keyword>